<dbReference type="InterPro" id="IPR045886">
    <property type="entry name" value="ThiF/MoeB/HesA"/>
</dbReference>
<sequence length="239" mass="25730">MALSPVCRTGLLIGNEGLDTLAKSKVIVFGVGGVGSFVVEALTRAGVGNLILVDNDTICISNLNRQIHATRNTVGMVKVEAMKERVLSINPECNVEAKQVFLNADNIAEIIPTDVDYVVDAIDTVTSKLALAKYCYENNIKIMSSMGTGNKMDPSQFRVTDVFKTKVCPLAKVMRSELKKRGVKKLKVVYSEEMPMTPDKGDAVPSGKRQTPGSMPFVPPVAGMIIAGEVIKDLVGISK</sequence>
<keyword evidence="3" id="KW-1185">Reference proteome</keyword>
<name>A0ABR7DI25_9CLOT</name>
<dbReference type="Proteomes" id="UP000596929">
    <property type="component" value="Unassembled WGS sequence"/>
</dbReference>
<reference evidence="2 3" key="1">
    <citation type="submission" date="2020-08" db="EMBL/GenBank/DDBJ databases">
        <title>Genome public.</title>
        <authorList>
            <person name="Liu C."/>
            <person name="Sun Q."/>
        </authorList>
    </citation>
    <scope>NUCLEOTIDE SEQUENCE [LARGE SCALE GENOMIC DNA]</scope>
    <source>
        <strain evidence="2 3">NSJ-6</strain>
    </source>
</reference>
<protein>
    <submittedName>
        <fullName evidence="2">tRNA threonylcarbamoyladenosine dehydratase</fullName>
    </submittedName>
</protein>
<accession>A0ABR7DI25</accession>
<dbReference type="PANTHER" id="PTHR43267">
    <property type="entry name" value="TRNA THREONYLCARBAMOYLADENOSINE DEHYDRATASE"/>
    <property type="match status" value="1"/>
</dbReference>
<dbReference type="RefSeq" id="WP_186861148.1">
    <property type="nucleotide sequence ID" value="NZ_JACOOO010000048.1"/>
</dbReference>
<dbReference type="InterPro" id="IPR035985">
    <property type="entry name" value="Ubiquitin-activating_enz"/>
</dbReference>
<organism evidence="2 3">
    <name type="scientific">Clostridium hominis</name>
    <dbReference type="NCBI Taxonomy" id="2763036"/>
    <lineage>
        <taxon>Bacteria</taxon>
        <taxon>Bacillati</taxon>
        <taxon>Bacillota</taxon>
        <taxon>Clostridia</taxon>
        <taxon>Eubacteriales</taxon>
        <taxon>Clostridiaceae</taxon>
        <taxon>Clostridium</taxon>
    </lineage>
</organism>
<evidence type="ECO:0000259" key="1">
    <source>
        <dbReference type="Pfam" id="PF00899"/>
    </source>
</evidence>
<dbReference type="Pfam" id="PF00899">
    <property type="entry name" value="ThiF"/>
    <property type="match status" value="1"/>
</dbReference>
<dbReference type="InterPro" id="IPR000594">
    <property type="entry name" value="ThiF_NAD_FAD-bd"/>
</dbReference>
<comment type="caution">
    <text evidence="2">The sequence shown here is derived from an EMBL/GenBank/DDBJ whole genome shotgun (WGS) entry which is preliminary data.</text>
</comment>
<gene>
    <name evidence="2" type="ORF">H8S20_19635</name>
</gene>
<evidence type="ECO:0000313" key="2">
    <source>
        <dbReference type="EMBL" id="MBC5631041.1"/>
    </source>
</evidence>
<evidence type="ECO:0000313" key="3">
    <source>
        <dbReference type="Proteomes" id="UP000596929"/>
    </source>
</evidence>
<dbReference type="PANTHER" id="PTHR43267:SF1">
    <property type="entry name" value="TRNA THREONYLCARBAMOYLADENOSINE DEHYDRATASE"/>
    <property type="match status" value="1"/>
</dbReference>
<proteinExistence type="predicted"/>
<dbReference type="Gene3D" id="3.40.50.720">
    <property type="entry name" value="NAD(P)-binding Rossmann-like Domain"/>
    <property type="match status" value="1"/>
</dbReference>
<feature type="domain" description="THIF-type NAD/FAD binding fold" evidence="1">
    <location>
        <begin position="12"/>
        <end position="237"/>
    </location>
</feature>
<dbReference type="EMBL" id="JACOOO010000048">
    <property type="protein sequence ID" value="MBC5631041.1"/>
    <property type="molecule type" value="Genomic_DNA"/>
</dbReference>
<dbReference type="SUPFAM" id="SSF69572">
    <property type="entry name" value="Activating enzymes of the ubiquitin-like proteins"/>
    <property type="match status" value="1"/>
</dbReference>
<dbReference type="CDD" id="cd00755">
    <property type="entry name" value="YgdL_like"/>
    <property type="match status" value="1"/>
</dbReference>